<gene>
    <name evidence="2" type="ORF">ACFOHH_08625</name>
</gene>
<comment type="caution">
    <text evidence="2">The sequence shown here is derived from an EMBL/GenBank/DDBJ whole genome shotgun (WGS) entry which is preliminary data.</text>
</comment>
<dbReference type="EMBL" id="JBHRSP010000015">
    <property type="protein sequence ID" value="MFC3073163.1"/>
    <property type="molecule type" value="Genomic_DNA"/>
</dbReference>
<dbReference type="Proteomes" id="UP001595377">
    <property type="component" value="Unassembled WGS sequence"/>
</dbReference>
<sequence>MSRIVFATGMFLGLALASPLHAATLVCAPVAVAEEIGTPGPLTISAADRELGNPVLFWIDTETGDLQEHADGGDRFITYTGRLDRQAGGGDVFLARHAEQNELYRIDLGVSVHPFQRSVDGALTAIGACVPASMGELPDEDAAPVWPFTYKRGKK</sequence>
<feature type="signal peptide" evidence="1">
    <location>
        <begin position="1"/>
        <end position="22"/>
    </location>
</feature>
<keyword evidence="3" id="KW-1185">Reference proteome</keyword>
<keyword evidence="1" id="KW-0732">Signal</keyword>
<organism evidence="2 3">
    <name type="scientific">Shinella pollutisoli</name>
    <dbReference type="NCBI Taxonomy" id="2250594"/>
    <lineage>
        <taxon>Bacteria</taxon>
        <taxon>Pseudomonadati</taxon>
        <taxon>Pseudomonadota</taxon>
        <taxon>Alphaproteobacteria</taxon>
        <taxon>Hyphomicrobiales</taxon>
        <taxon>Rhizobiaceae</taxon>
        <taxon>Shinella</taxon>
    </lineage>
</organism>
<reference evidence="3" key="1">
    <citation type="journal article" date="2019" name="Int. J. Syst. Evol. Microbiol.">
        <title>The Global Catalogue of Microorganisms (GCM) 10K type strain sequencing project: providing services to taxonomists for standard genome sequencing and annotation.</title>
        <authorList>
            <consortium name="The Broad Institute Genomics Platform"/>
            <consortium name="The Broad Institute Genome Sequencing Center for Infectious Disease"/>
            <person name="Wu L."/>
            <person name="Ma J."/>
        </authorList>
    </citation>
    <scope>NUCLEOTIDE SEQUENCE [LARGE SCALE GENOMIC DNA]</scope>
    <source>
        <strain evidence="3">KCTC 52677</strain>
    </source>
</reference>
<proteinExistence type="predicted"/>
<name>A0ABV7DG06_9HYPH</name>
<evidence type="ECO:0000256" key="1">
    <source>
        <dbReference type="SAM" id="SignalP"/>
    </source>
</evidence>
<evidence type="ECO:0000313" key="2">
    <source>
        <dbReference type="EMBL" id="MFC3073163.1"/>
    </source>
</evidence>
<feature type="chain" id="PRO_5047184609" evidence="1">
    <location>
        <begin position="23"/>
        <end position="155"/>
    </location>
</feature>
<evidence type="ECO:0000313" key="3">
    <source>
        <dbReference type="Proteomes" id="UP001595377"/>
    </source>
</evidence>
<protein>
    <submittedName>
        <fullName evidence="2">Uncharacterized protein</fullName>
    </submittedName>
</protein>
<dbReference type="RefSeq" id="WP_257310973.1">
    <property type="nucleotide sequence ID" value="NZ_JANFDG010000001.1"/>
</dbReference>
<accession>A0ABV7DG06</accession>